<dbReference type="SUPFAM" id="SSF47473">
    <property type="entry name" value="EF-hand"/>
    <property type="match status" value="1"/>
</dbReference>
<dbReference type="AlphaFoldDB" id="A0A7R8WME2"/>
<dbReference type="OrthoDB" id="6219513at2759"/>
<dbReference type="InterPro" id="IPR002048">
    <property type="entry name" value="EF_hand_dom"/>
</dbReference>
<dbReference type="Pfam" id="PF14843">
    <property type="entry name" value="GF_recep_IV"/>
    <property type="match status" value="1"/>
</dbReference>
<accession>A0A7R8WME2</accession>
<dbReference type="EMBL" id="OB668774">
    <property type="protein sequence ID" value="CAD7234464.1"/>
    <property type="molecule type" value="Genomic_DNA"/>
</dbReference>
<dbReference type="InterPro" id="IPR032778">
    <property type="entry name" value="GF_recep_IV"/>
</dbReference>
<dbReference type="FunFam" id="1.10.238.10:FF:000003">
    <property type="entry name" value="Calmodulin A"/>
    <property type="match status" value="1"/>
</dbReference>
<organism evidence="5">
    <name type="scientific">Cyprideis torosa</name>
    <dbReference type="NCBI Taxonomy" id="163714"/>
    <lineage>
        <taxon>Eukaryota</taxon>
        <taxon>Metazoa</taxon>
        <taxon>Ecdysozoa</taxon>
        <taxon>Arthropoda</taxon>
        <taxon>Crustacea</taxon>
        <taxon>Oligostraca</taxon>
        <taxon>Ostracoda</taxon>
        <taxon>Podocopa</taxon>
        <taxon>Podocopida</taxon>
        <taxon>Cytherocopina</taxon>
        <taxon>Cytheroidea</taxon>
        <taxon>Cytherideidae</taxon>
        <taxon>Cyprideis</taxon>
    </lineage>
</organism>
<proteinExistence type="predicted"/>
<dbReference type="CDD" id="cd00064">
    <property type="entry name" value="FU"/>
    <property type="match status" value="1"/>
</dbReference>
<name>A0A7R8WME2_9CRUS</name>
<dbReference type="PROSITE" id="PS50222">
    <property type="entry name" value="EF_HAND_2"/>
    <property type="match status" value="1"/>
</dbReference>
<evidence type="ECO:0000259" key="4">
    <source>
        <dbReference type="PROSITE" id="PS50222"/>
    </source>
</evidence>
<protein>
    <recommendedName>
        <fullName evidence="4">EF-hand domain-containing protein</fullName>
    </recommendedName>
</protein>
<evidence type="ECO:0000256" key="1">
    <source>
        <dbReference type="ARBA" id="ARBA00022737"/>
    </source>
</evidence>
<gene>
    <name evidence="5" type="ORF">CTOB1V02_LOCUS12280</name>
</gene>
<evidence type="ECO:0000256" key="2">
    <source>
        <dbReference type="ARBA" id="ARBA00023180"/>
    </source>
</evidence>
<keyword evidence="2" id="KW-0325">Glycoprotein</keyword>
<keyword evidence="1" id="KW-0677">Repeat</keyword>
<feature type="domain" description="EF-hand" evidence="4">
    <location>
        <begin position="119"/>
        <end position="154"/>
    </location>
</feature>
<dbReference type="InterPro" id="IPR000494">
    <property type="entry name" value="Rcpt_L-dom"/>
</dbReference>
<reference evidence="5" key="1">
    <citation type="submission" date="2020-11" db="EMBL/GenBank/DDBJ databases">
        <authorList>
            <person name="Tran Van P."/>
        </authorList>
    </citation>
    <scope>NUCLEOTIDE SEQUENCE</scope>
</reference>
<dbReference type="Gene3D" id="1.10.238.10">
    <property type="entry name" value="EF-hand"/>
    <property type="match status" value="1"/>
</dbReference>
<feature type="compositionally biased region" description="Polar residues" evidence="3">
    <location>
        <begin position="551"/>
        <end position="561"/>
    </location>
</feature>
<feature type="region of interest" description="Disordered" evidence="3">
    <location>
        <begin position="446"/>
        <end position="472"/>
    </location>
</feature>
<dbReference type="Pfam" id="PF01030">
    <property type="entry name" value="Recep_L_domain"/>
    <property type="match status" value="1"/>
</dbReference>
<feature type="region of interest" description="Disordered" evidence="3">
    <location>
        <begin position="494"/>
        <end position="561"/>
    </location>
</feature>
<dbReference type="InterPro" id="IPR009030">
    <property type="entry name" value="Growth_fac_rcpt_cys_sf"/>
</dbReference>
<dbReference type="SMART" id="SM00054">
    <property type="entry name" value="EFh"/>
    <property type="match status" value="1"/>
</dbReference>
<dbReference type="InterPro" id="IPR006212">
    <property type="entry name" value="Furin_repeat"/>
</dbReference>
<sequence length="561" mass="61483">MEHSFNGFQDVLENYSLGAKIPSMDPSALQVFSTLKEITGFLTIQATHPNFTDLSAFRSLQVIGGRELTQLQSSLLILKTSLKTLQLRSLETIRAGAVFILENENLCLAESIHWSKIMLSEEEIREAFRVFDKDGLGFISAAVLRNVMINSNRDETRCRAEGQVCNRLCRNGCWGPGDDDCLDCEGYKFGTSCVESCDPAQGLYKVSPKVCDRCDRECVGECRGPGPANCSQCRHIQDERGTCVSECPENTFNKTKTCLPCDPICEGGCRGPKDTIDEEGCVSCAKAVLEDGKGLVKCLRERDPCPDGFFSEYVSRNVKGMLLPLANKFVCRHCHPRCKKCTAWGFHISVCQECAHYRTNEHCSERCPADHYANEEASQCFPCAEECAGGCRGPLPADCKSCRNYRIYVEDEESNASNETAFVCTAICPKDQTATLPVGAAATSTYRPRHASSSGVLSPLPPPPGSKPYASTHHLTNWRSRVGLAPPASIESDYQQHTGLPIPSRMKRGSMEASSPPPPLHASLLPQTAMNGPPKVPSRPLSSQWDKEISRSLQTARGGTS</sequence>
<evidence type="ECO:0000256" key="3">
    <source>
        <dbReference type="SAM" id="MobiDB-lite"/>
    </source>
</evidence>
<dbReference type="InterPro" id="IPR011992">
    <property type="entry name" value="EF-hand-dom_pair"/>
</dbReference>
<dbReference type="Gene3D" id="3.80.20.20">
    <property type="entry name" value="Receptor L-domain"/>
    <property type="match status" value="1"/>
</dbReference>
<dbReference type="SMART" id="SM00261">
    <property type="entry name" value="FU"/>
    <property type="match status" value="5"/>
</dbReference>
<dbReference type="Gene3D" id="2.10.220.10">
    <property type="entry name" value="Hormone Receptor, Insulin-like Growth Factor Receptor 1, Chain A, domain 2"/>
    <property type="match status" value="3"/>
</dbReference>
<evidence type="ECO:0000313" key="5">
    <source>
        <dbReference type="EMBL" id="CAD7234464.1"/>
    </source>
</evidence>
<dbReference type="SUPFAM" id="SSF57184">
    <property type="entry name" value="Growth factor receptor domain"/>
    <property type="match status" value="2"/>
</dbReference>
<dbReference type="SUPFAM" id="SSF52058">
    <property type="entry name" value="L domain-like"/>
    <property type="match status" value="1"/>
</dbReference>
<dbReference type="GO" id="GO:0005509">
    <property type="term" value="F:calcium ion binding"/>
    <property type="evidence" value="ECO:0007669"/>
    <property type="project" value="InterPro"/>
</dbReference>
<dbReference type="InterPro" id="IPR036941">
    <property type="entry name" value="Rcpt_L-dom_sf"/>
</dbReference>